<evidence type="ECO:0000259" key="3">
    <source>
        <dbReference type="Pfam" id="PF10342"/>
    </source>
</evidence>
<evidence type="ECO:0000313" key="4">
    <source>
        <dbReference type="EMBL" id="KAK3935433.1"/>
    </source>
</evidence>
<feature type="region of interest" description="Disordered" evidence="2">
    <location>
        <begin position="91"/>
        <end position="131"/>
    </location>
</feature>
<dbReference type="PANTHER" id="PTHR35185:SF1">
    <property type="entry name" value="UPF0619 GPI-ANCHORED MEMBRANE PROTEIN C1322.10"/>
    <property type="match status" value="1"/>
</dbReference>
<gene>
    <name evidence="4" type="ORF">QBC46DRAFT_271798</name>
</gene>
<keyword evidence="1" id="KW-0732">Signal</keyword>
<accession>A0AAN6S0E4</accession>
<dbReference type="PANTHER" id="PTHR35185">
    <property type="entry name" value="SERINE/THREONINE-RICH PROTEIN ADG2-RELATED"/>
    <property type="match status" value="1"/>
</dbReference>
<dbReference type="InterPro" id="IPR052479">
    <property type="entry name" value="GPI-anchor_Adhesion_Reg"/>
</dbReference>
<comment type="caution">
    <text evidence="4">The sequence shown here is derived from an EMBL/GenBank/DDBJ whole genome shotgun (WGS) entry which is preliminary data.</text>
</comment>
<organism evidence="4 5">
    <name type="scientific">Diplogelasinospora grovesii</name>
    <dbReference type="NCBI Taxonomy" id="303347"/>
    <lineage>
        <taxon>Eukaryota</taxon>
        <taxon>Fungi</taxon>
        <taxon>Dikarya</taxon>
        <taxon>Ascomycota</taxon>
        <taxon>Pezizomycotina</taxon>
        <taxon>Sordariomycetes</taxon>
        <taxon>Sordariomycetidae</taxon>
        <taxon>Sordariales</taxon>
        <taxon>Diplogelasinosporaceae</taxon>
        <taxon>Diplogelasinospora</taxon>
    </lineage>
</organism>
<name>A0AAN6S0E4_9PEZI</name>
<evidence type="ECO:0000313" key="5">
    <source>
        <dbReference type="Proteomes" id="UP001303473"/>
    </source>
</evidence>
<evidence type="ECO:0000256" key="2">
    <source>
        <dbReference type="SAM" id="MobiDB-lite"/>
    </source>
</evidence>
<reference evidence="5" key="1">
    <citation type="journal article" date="2023" name="Mol. Phylogenet. Evol.">
        <title>Genome-scale phylogeny and comparative genomics of the fungal order Sordariales.</title>
        <authorList>
            <person name="Hensen N."/>
            <person name="Bonometti L."/>
            <person name="Westerberg I."/>
            <person name="Brannstrom I.O."/>
            <person name="Guillou S."/>
            <person name="Cros-Aarteil S."/>
            <person name="Calhoun S."/>
            <person name="Haridas S."/>
            <person name="Kuo A."/>
            <person name="Mondo S."/>
            <person name="Pangilinan J."/>
            <person name="Riley R."/>
            <person name="LaButti K."/>
            <person name="Andreopoulos B."/>
            <person name="Lipzen A."/>
            <person name="Chen C."/>
            <person name="Yan M."/>
            <person name="Daum C."/>
            <person name="Ng V."/>
            <person name="Clum A."/>
            <person name="Steindorff A."/>
            <person name="Ohm R.A."/>
            <person name="Martin F."/>
            <person name="Silar P."/>
            <person name="Natvig D.O."/>
            <person name="Lalanne C."/>
            <person name="Gautier V."/>
            <person name="Ament-Velasquez S.L."/>
            <person name="Kruys A."/>
            <person name="Hutchinson M.I."/>
            <person name="Powell A.J."/>
            <person name="Barry K."/>
            <person name="Miller A.N."/>
            <person name="Grigoriev I.V."/>
            <person name="Debuchy R."/>
            <person name="Gladieux P."/>
            <person name="Hiltunen Thoren M."/>
            <person name="Johannesson H."/>
        </authorList>
    </citation>
    <scope>NUCLEOTIDE SEQUENCE [LARGE SCALE GENOMIC DNA]</scope>
    <source>
        <strain evidence="5">CBS 340.73</strain>
    </source>
</reference>
<feature type="compositionally biased region" description="Polar residues" evidence="2">
    <location>
        <begin position="91"/>
        <end position="105"/>
    </location>
</feature>
<feature type="domain" description="Yeast cell wall synthesis Kre9/Knh1-like N-terminal" evidence="3">
    <location>
        <begin position="13"/>
        <end position="103"/>
    </location>
</feature>
<keyword evidence="5" id="KW-1185">Reference proteome</keyword>
<dbReference type="AlphaFoldDB" id="A0AAN6S0E4"/>
<protein>
    <recommendedName>
        <fullName evidence="3">Yeast cell wall synthesis Kre9/Knh1-like N-terminal domain-containing protein</fullName>
    </recommendedName>
</protein>
<proteinExistence type="predicted"/>
<dbReference type="Proteomes" id="UP001303473">
    <property type="component" value="Unassembled WGS sequence"/>
</dbReference>
<dbReference type="InterPro" id="IPR018466">
    <property type="entry name" value="Kre9/Knh1-like_N"/>
</dbReference>
<evidence type="ECO:0000256" key="1">
    <source>
        <dbReference type="ARBA" id="ARBA00022729"/>
    </source>
</evidence>
<dbReference type="Pfam" id="PF10342">
    <property type="entry name" value="Kre9_KNH"/>
    <property type="match status" value="1"/>
</dbReference>
<feature type="compositionally biased region" description="Low complexity" evidence="2">
    <location>
        <begin position="106"/>
        <end position="131"/>
    </location>
</feature>
<dbReference type="EMBL" id="MU853924">
    <property type="protein sequence ID" value="KAK3935433.1"/>
    <property type="molecule type" value="Genomic_DNA"/>
</dbReference>
<sequence length="159" mass="16148">MLIDGVALHITDPTDGAQWDFSATNTVKWEFVSSDPTSFQLVLVNHATQPETDTVIAESVNTTAGSYSFTNVVAKPGSQYTIKAMSTSTQNSGQLAESQTFNVTKSGVAPTTTSSSGSGASATGSQTSASATSTKNAAVTLGKAFGVAGPVAVGFAMLL</sequence>